<evidence type="ECO:0000256" key="2">
    <source>
        <dbReference type="SAM" id="Phobius"/>
    </source>
</evidence>
<reference evidence="4 5" key="1">
    <citation type="submission" date="2007-03" db="EMBL/GenBank/DDBJ databases">
        <authorList>
            <person name="Fulton L."/>
            <person name="Clifton S."/>
            <person name="Fulton B."/>
            <person name="Xu J."/>
            <person name="Minx P."/>
            <person name="Pepin K.H."/>
            <person name="Johnson M."/>
            <person name="Thiruvilangam P."/>
            <person name="Bhonagiri V."/>
            <person name="Nash W.E."/>
            <person name="Mardis E.R."/>
            <person name="Wilson R.K."/>
        </authorList>
    </citation>
    <scope>NUCLEOTIDE SEQUENCE [LARGE SCALE GENOMIC DNA]</scope>
    <source>
        <strain evidence="4 5">ATCC 27756</strain>
    </source>
</reference>
<sequence length="352" mass="39858">MEGCFLMKRYTIEQKFKSAAAFLVILILFPYIVSVFVNGVDPEETTNENFYIRVKASEEEEADGIAEVEWNEYLTGVLAKDVPADTETEALKAQAVLVRTQISRALQRSTQAEETENQKSDRTGNVSDVILEIDYLSQKEMQDQWPADEYKKRYEKYRNAIEATENEVLFYNDTYAWTPFHQSNTGMSRSAEEVLGSSEFPYIKVKECPADKESEEQVGVFTFSYDQIQKKCHHFLAAETDGEKAAAGYSFKDFEILEHDSAGYVGKLRIGETICTGDQFRDALSLPSSSFSFAESGKKIKIITAGNGHGMGLSCWTANKMAKDGKTYKEILEFFYEGTKTEKDLNFIAKNK</sequence>
<organism evidence="4 5">
    <name type="scientific">[Ruminococcus] torques ATCC 27756</name>
    <dbReference type="NCBI Taxonomy" id="411460"/>
    <lineage>
        <taxon>Bacteria</taxon>
        <taxon>Bacillati</taxon>
        <taxon>Bacillota</taxon>
        <taxon>Clostridia</taxon>
        <taxon>Lachnospirales</taxon>
        <taxon>Lachnospiraceae</taxon>
        <taxon>Mediterraneibacter</taxon>
    </lineage>
</organism>
<keyword evidence="2" id="KW-0812">Transmembrane</keyword>
<comment type="caution">
    <text evidence="4">The sequence shown here is derived from an EMBL/GenBank/DDBJ whole genome shotgun (WGS) entry which is preliminary data.</text>
</comment>
<evidence type="ECO:0000313" key="5">
    <source>
        <dbReference type="Proteomes" id="UP000003577"/>
    </source>
</evidence>
<dbReference type="GO" id="GO:0030435">
    <property type="term" value="P:sporulation resulting in formation of a cellular spore"/>
    <property type="evidence" value="ECO:0007669"/>
    <property type="project" value="InterPro"/>
</dbReference>
<accession>A5KQY3</accession>
<dbReference type="EMBL" id="AAVP02000020">
    <property type="protein sequence ID" value="EDK23175.1"/>
    <property type="molecule type" value="Genomic_DNA"/>
</dbReference>
<dbReference type="HOGENOM" id="CLU_021203_1_0_9"/>
<feature type="transmembrane region" description="Helical" evidence="2">
    <location>
        <begin position="20"/>
        <end position="40"/>
    </location>
</feature>
<evidence type="ECO:0000313" key="4">
    <source>
        <dbReference type="EMBL" id="EDK23175.1"/>
    </source>
</evidence>
<keyword evidence="1" id="KW-0175">Coiled coil</keyword>
<dbReference type="AlphaFoldDB" id="A5KQY3"/>
<dbReference type="InterPro" id="IPR013486">
    <property type="entry name" value="SpoIID/LytB"/>
</dbReference>
<dbReference type="Pfam" id="PF08486">
    <property type="entry name" value="SpoIID"/>
    <property type="match status" value="1"/>
</dbReference>
<dbReference type="Proteomes" id="UP000003577">
    <property type="component" value="Unassembled WGS sequence"/>
</dbReference>
<dbReference type="NCBIfam" id="TIGR02669">
    <property type="entry name" value="SpoIID_LytB"/>
    <property type="match status" value="1"/>
</dbReference>
<name>A5KQY3_9FIRM</name>
<gene>
    <name evidence="4" type="ORF">RUMTOR_02675</name>
</gene>
<protein>
    <submittedName>
        <fullName evidence="4">SpoIID/LytB domain protein</fullName>
    </submittedName>
</protein>
<feature type="domain" description="Sporulation stage II protein D amidase enhancer LytB N-terminal" evidence="3">
    <location>
        <begin position="60"/>
        <end position="171"/>
    </location>
</feature>
<keyword evidence="2" id="KW-0472">Membrane</keyword>
<proteinExistence type="predicted"/>
<dbReference type="PaxDb" id="411460-RUMTOR_02675"/>
<reference evidence="4 5" key="2">
    <citation type="submission" date="2007-04" db="EMBL/GenBank/DDBJ databases">
        <title>Draft genome sequence of Ruminococcus torques (ATCC 27756).</title>
        <authorList>
            <person name="Sudarsanam P."/>
            <person name="Ley R."/>
            <person name="Guruge J."/>
            <person name="Turnbaugh P.J."/>
            <person name="Mahowald M."/>
            <person name="Liep D."/>
            <person name="Gordon J."/>
        </authorList>
    </citation>
    <scope>NUCLEOTIDE SEQUENCE [LARGE SCALE GENOMIC DNA]</scope>
    <source>
        <strain evidence="4 5">ATCC 27756</strain>
    </source>
</reference>
<dbReference type="InterPro" id="IPR013693">
    <property type="entry name" value="SpoIID/LytB_N"/>
</dbReference>
<feature type="coiled-coil region" evidence="1">
    <location>
        <begin position="147"/>
        <end position="174"/>
    </location>
</feature>
<keyword evidence="2" id="KW-1133">Transmembrane helix</keyword>
<evidence type="ECO:0000256" key="1">
    <source>
        <dbReference type="SAM" id="Coils"/>
    </source>
</evidence>
<evidence type="ECO:0000259" key="3">
    <source>
        <dbReference type="Pfam" id="PF08486"/>
    </source>
</evidence>